<protein>
    <submittedName>
        <fullName evidence="1">MADF domain-containing protein</fullName>
    </submittedName>
</protein>
<dbReference type="Pfam" id="PF10545">
    <property type="entry name" value="MADF_DNA_bdg"/>
    <property type="match status" value="1"/>
</dbReference>
<dbReference type="EMBL" id="ACPB03012952">
    <property type="status" value="NOT_ANNOTATED_CDS"/>
    <property type="molecule type" value="Genomic_DNA"/>
</dbReference>
<dbReference type="HOGENOM" id="CLU_1745193_0_0_1"/>
<dbReference type="PANTHER" id="PTHR21505:SF12">
    <property type="entry name" value="MADF DOMAIN-CONTAINING PROTEIN-RELATED"/>
    <property type="match status" value="1"/>
</dbReference>
<dbReference type="VEuPathDB" id="VectorBase:RPRC008007"/>
<sequence>MAPSTRTWTKSETYKLIELYQSHTILWDFRRSDHKDRNKRNYALVQIASVFGTTPQEIHRKIHNMKGQFFQELKKLKIKKMNGLDDSYVSSWGFFNYLKFLDLSGTETMPQNMMDMQEQEGNLSFDSIIMPETTIQRKQTERSARKNKEA</sequence>
<dbReference type="PROSITE" id="PS51029">
    <property type="entry name" value="MADF"/>
    <property type="match status" value="1"/>
</dbReference>
<name>T1HVD7_RHOPR</name>
<dbReference type="SMART" id="SM00595">
    <property type="entry name" value="MADF"/>
    <property type="match status" value="1"/>
</dbReference>
<dbReference type="AlphaFoldDB" id="T1HVD7"/>
<organism evidence="1 2">
    <name type="scientific">Rhodnius prolixus</name>
    <name type="common">Triatomid bug</name>
    <dbReference type="NCBI Taxonomy" id="13249"/>
    <lineage>
        <taxon>Eukaryota</taxon>
        <taxon>Metazoa</taxon>
        <taxon>Ecdysozoa</taxon>
        <taxon>Arthropoda</taxon>
        <taxon>Hexapoda</taxon>
        <taxon>Insecta</taxon>
        <taxon>Pterygota</taxon>
        <taxon>Neoptera</taxon>
        <taxon>Paraneoptera</taxon>
        <taxon>Hemiptera</taxon>
        <taxon>Heteroptera</taxon>
        <taxon>Panheteroptera</taxon>
        <taxon>Cimicomorpha</taxon>
        <taxon>Reduviidae</taxon>
        <taxon>Triatominae</taxon>
        <taxon>Rhodnius</taxon>
    </lineage>
</organism>
<dbReference type="PANTHER" id="PTHR21505">
    <property type="entry name" value="MADF DOMAIN-CONTAINING PROTEIN-RELATED"/>
    <property type="match status" value="1"/>
</dbReference>
<dbReference type="InterPro" id="IPR006578">
    <property type="entry name" value="MADF-dom"/>
</dbReference>
<keyword evidence="2" id="KW-1185">Reference proteome</keyword>
<reference evidence="1" key="1">
    <citation type="submission" date="2015-05" db="UniProtKB">
        <authorList>
            <consortium name="EnsemblMetazoa"/>
        </authorList>
    </citation>
    <scope>IDENTIFICATION</scope>
</reference>
<dbReference type="EnsemblMetazoa" id="RPRC008007-RA">
    <property type="protein sequence ID" value="RPRC008007-PA"/>
    <property type="gene ID" value="RPRC008007"/>
</dbReference>
<evidence type="ECO:0000313" key="2">
    <source>
        <dbReference type="Proteomes" id="UP000015103"/>
    </source>
</evidence>
<accession>T1HVD7</accession>
<proteinExistence type="predicted"/>
<evidence type="ECO:0000313" key="1">
    <source>
        <dbReference type="EnsemblMetazoa" id="RPRC008007-PA"/>
    </source>
</evidence>
<dbReference type="Proteomes" id="UP000015103">
    <property type="component" value="Unassembled WGS sequence"/>
</dbReference>
<dbReference type="InParanoid" id="T1HVD7"/>